<proteinExistence type="inferred from homology"/>
<dbReference type="AlphaFoldDB" id="A0A7V1EI09"/>
<dbReference type="GO" id="GO:0042773">
    <property type="term" value="P:ATP synthesis coupled electron transport"/>
    <property type="evidence" value="ECO:0007669"/>
    <property type="project" value="InterPro"/>
</dbReference>
<dbReference type="PRINTS" id="PR01437">
    <property type="entry name" value="NUOXDRDTASE4"/>
</dbReference>
<evidence type="ECO:0000256" key="8">
    <source>
        <dbReference type="SAM" id="Phobius"/>
    </source>
</evidence>
<keyword evidence="4 7" id="KW-0812">Transmembrane</keyword>
<feature type="transmembrane region" description="Helical" evidence="8">
    <location>
        <begin position="227"/>
        <end position="250"/>
    </location>
</feature>
<feature type="transmembrane region" description="Helical" evidence="8">
    <location>
        <begin position="101"/>
        <end position="121"/>
    </location>
</feature>
<keyword evidence="5 8" id="KW-1133">Transmembrane helix</keyword>
<dbReference type="GO" id="GO:0005886">
    <property type="term" value="C:plasma membrane"/>
    <property type="evidence" value="ECO:0007669"/>
    <property type="project" value="UniProtKB-SubCell"/>
</dbReference>
<organism evidence="10">
    <name type="scientific">candidate division WOR-3 bacterium</name>
    <dbReference type="NCBI Taxonomy" id="2052148"/>
    <lineage>
        <taxon>Bacteria</taxon>
        <taxon>Bacteria division WOR-3</taxon>
    </lineage>
</organism>
<evidence type="ECO:0000259" key="9">
    <source>
        <dbReference type="Pfam" id="PF00361"/>
    </source>
</evidence>
<feature type="transmembrane region" description="Helical" evidence="8">
    <location>
        <begin position="203"/>
        <end position="220"/>
    </location>
</feature>
<dbReference type="Pfam" id="PF00361">
    <property type="entry name" value="Proton_antipo_M"/>
    <property type="match status" value="1"/>
</dbReference>
<dbReference type="EMBL" id="DSKY01000015">
    <property type="protein sequence ID" value="HDY59131.1"/>
    <property type="molecule type" value="Genomic_DNA"/>
</dbReference>
<feature type="domain" description="NADH:quinone oxidoreductase/Mrp antiporter transmembrane" evidence="9">
    <location>
        <begin position="65"/>
        <end position="345"/>
    </location>
</feature>
<evidence type="ECO:0000256" key="5">
    <source>
        <dbReference type="ARBA" id="ARBA00022989"/>
    </source>
</evidence>
<comment type="similarity">
    <text evidence="2">Belongs to the CPA3 antiporters (TC 2.A.63) subunit D family.</text>
</comment>
<evidence type="ECO:0000256" key="7">
    <source>
        <dbReference type="RuleBase" id="RU000320"/>
    </source>
</evidence>
<evidence type="ECO:0000256" key="6">
    <source>
        <dbReference type="ARBA" id="ARBA00023136"/>
    </source>
</evidence>
<comment type="subcellular location">
    <subcellularLocation>
        <location evidence="1">Cell membrane</location>
        <topology evidence="1">Multi-pass membrane protein</topology>
    </subcellularLocation>
    <subcellularLocation>
        <location evidence="7">Membrane</location>
        <topology evidence="7">Multi-pass membrane protein</topology>
    </subcellularLocation>
</comment>
<evidence type="ECO:0000256" key="3">
    <source>
        <dbReference type="ARBA" id="ARBA00022475"/>
    </source>
</evidence>
<dbReference type="InterPro" id="IPR003918">
    <property type="entry name" value="NADH_UbQ_OxRdtase"/>
</dbReference>
<protein>
    <submittedName>
        <fullName evidence="10">NADH dehydrogenase</fullName>
    </submittedName>
</protein>
<reference evidence="10" key="1">
    <citation type="journal article" date="2020" name="mSystems">
        <title>Genome- and Community-Level Interaction Insights into Carbon Utilization and Element Cycling Functions of Hydrothermarchaeota in Hydrothermal Sediment.</title>
        <authorList>
            <person name="Zhou Z."/>
            <person name="Liu Y."/>
            <person name="Xu W."/>
            <person name="Pan J."/>
            <person name="Luo Z.H."/>
            <person name="Li M."/>
        </authorList>
    </citation>
    <scope>NUCLEOTIDE SEQUENCE [LARGE SCALE GENOMIC DNA]</scope>
    <source>
        <strain evidence="10">SpSt-258</strain>
    </source>
</reference>
<evidence type="ECO:0000256" key="4">
    <source>
        <dbReference type="ARBA" id="ARBA00022692"/>
    </source>
</evidence>
<feature type="transmembrane region" description="Helical" evidence="8">
    <location>
        <begin position="172"/>
        <end position="191"/>
    </location>
</feature>
<evidence type="ECO:0000313" key="10">
    <source>
        <dbReference type="EMBL" id="HDY59131.1"/>
    </source>
</evidence>
<dbReference type="InterPro" id="IPR001750">
    <property type="entry name" value="ND/Mrp_TM"/>
</dbReference>
<feature type="transmembrane region" description="Helical" evidence="8">
    <location>
        <begin position="70"/>
        <end position="89"/>
    </location>
</feature>
<gene>
    <name evidence="10" type="ORF">ENP86_06220</name>
</gene>
<feature type="transmembrane region" description="Helical" evidence="8">
    <location>
        <begin position="256"/>
        <end position="276"/>
    </location>
</feature>
<evidence type="ECO:0000256" key="2">
    <source>
        <dbReference type="ARBA" id="ARBA00005346"/>
    </source>
</evidence>
<evidence type="ECO:0000256" key="1">
    <source>
        <dbReference type="ARBA" id="ARBA00004651"/>
    </source>
</evidence>
<keyword evidence="3" id="KW-1003">Cell membrane</keyword>
<feature type="transmembrane region" description="Helical" evidence="8">
    <location>
        <begin position="16"/>
        <end position="39"/>
    </location>
</feature>
<comment type="caution">
    <text evidence="10">The sequence shown here is derived from an EMBL/GenBank/DDBJ whole genome shotgun (WGS) entry which is preliminary data.</text>
</comment>
<feature type="transmembrane region" description="Helical" evidence="8">
    <location>
        <begin position="297"/>
        <end position="320"/>
    </location>
</feature>
<sequence>MSLNSIMDFGFVIDRYGIFLTATFVFIGFMSFIYALATITHKGHRLEYYISLVLIILSGIGVALSRNLLFIFICWEIATFAVWRAVVFYRKPDQVSSGNVVFITNFVTAGIMLIGIGILYLQNGTFIITEIEKIDITAITLITIGIFAKSVILPVHFWLIPAYASIPSAIGGVLAGIAENLGLVLFFRLFSNNSNLPPDFCNIVAWIAVVSSLIAGGSAYRTNRLRYLLAYSTISQIAFILLGFSVGDFFGTSGAMLYILAHALAKSGLFYGVGTIEDVTGEANIKNISCMLRISPVLTVNMALLFSSIVGFFPMIGFFSKLMVVIGAVQKNIYFGFVAIASAIFTLLYSDRFYHELFYGEHCDIVDLKTARKPGVVESGVVFILALLSLILGILFYEILGYIGGL</sequence>
<accession>A0A7V1EI09</accession>
<feature type="transmembrane region" description="Helical" evidence="8">
    <location>
        <begin position="381"/>
        <end position="403"/>
    </location>
</feature>
<feature type="transmembrane region" description="Helical" evidence="8">
    <location>
        <begin position="136"/>
        <end position="160"/>
    </location>
</feature>
<dbReference type="InterPro" id="IPR050586">
    <property type="entry name" value="CPA3_Na-H_Antiporter_D"/>
</dbReference>
<name>A0A7V1EI09_UNCW3</name>
<keyword evidence="6 8" id="KW-0472">Membrane</keyword>
<dbReference type="PANTHER" id="PTHR42703">
    <property type="entry name" value="NADH DEHYDROGENASE"/>
    <property type="match status" value="1"/>
</dbReference>
<feature type="transmembrane region" description="Helical" evidence="8">
    <location>
        <begin position="332"/>
        <end position="349"/>
    </location>
</feature>
<dbReference type="GO" id="GO:0008137">
    <property type="term" value="F:NADH dehydrogenase (ubiquinone) activity"/>
    <property type="evidence" value="ECO:0007669"/>
    <property type="project" value="InterPro"/>
</dbReference>
<feature type="transmembrane region" description="Helical" evidence="8">
    <location>
        <begin position="46"/>
        <end position="64"/>
    </location>
</feature>
<dbReference type="PANTHER" id="PTHR42703:SF1">
    <property type="entry name" value="NA(+)_H(+) ANTIPORTER SUBUNIT D1"/>
    <property type="match status" value="1"/>
</dbReference>